<comment type="caution">
    <text evidence="4">The sequence shown here is derived from an EMBL/GenBank/DDBJ whole genome shotgun (WGS) entry which is preliminary data.</text>
</comment>
<keyword evidence="5" id="KW-1185">Reference proteome</keyword>
<dbReference type="PANTHER" id="PTHR45398:SF1">
    <property type="entry name" value="ENZYME, PUTATIVE (JCVI)-RELATED"/>
    <property type="match status" value="1"/>
</dbReference>
<dbReference type="Gene3D" id="3.30.559.30">
    <property type="entry name" value="Nonribosomal peptide synthetase, condensation domain"/>
    <property type="match status" value="1"/>
</dbReference>
<dbReference type="Proteomes" id="UP001446871">
    <property type="component" value="Unassembled WGS sequence"/>
</dbReference>
<dbReference type="PANTHER" id="PTHR45398">
    <property type="match status" value="1"/>
</dbReference>
<sequence length="1017" mass="110728">MDETMAAERFPRFIDGEVVSDSVPSDVGGAESLQSSEASLALSGTQLEESQGIRVQMLDQHLESMGLSVAEAESALPCTSTQDSILLAQIKGEGGAEDAYWNTSRIKLSTDDNHREGVDPHRLAKAWQAICDAQPIMRTFFVASVSDPNCAFQQVILKKETFSPSISQGPVKSRLRPAADFPKPEFVPTQPPHHVHLTRVSRYVVYVTIYAHRALVSEKPMVALGRLLHQAYLDMSALEPGPELSEYVDIDTSTRLEQPDSCGASSTSNSQVLCKNTPSVSSGMSIRDAVPTKDLKVVVASGTTTTPVKELHRLAELASQHFCFHHDNIESVVPVTEAQASMLAVSELDGKSLHNKGIIKLSEGGVDTARLFRACELVVQHQALLRTIFVQEGSQLYQAVLRSLPVRTVTISGDDEGYVQPKGIEEARYLPRFQLRADSLDDDDENSSRNSLCEELHLHIHQALYDEVSLGFILHDLQTAYMGDELSSLDTPKFSDWVLQVGCSSSSTWPSSSPTSSSSSSSSSSSEDYWRQLLRKSSTTTLSPPTRPVCGATRTSRVAFRTKTRNLHTPHGLPSSTLHAAWAAALFVATGSRDLVFGEANANRSSGSFPNAVEIPGPCRNLLPVRATFDPTETTFGSLIEQLQDQATSGIPHQHVGFRSIVKQCTDWPSCTRLGSVILYHQNCETVGRSLHFGDVDATFTGEGTIGDLTDCWITAKHVAAMTKSWRDDDEDVEIEIMYAPHRTSEEQARWMARCLDSVLASIPTHLDQPLEAFRKLMDHPFPSHIIVPVPAAAAIPEAPVVVISNPTPKPLPTRRRANTVMATVSAILEQPLDSIRKFAADGPAAAAAAAPAETGVIPQTSGGDAHSTPPPNPGPNRRRANSVLESVSTLFKQPLESFQHLMESPTTPSHILVPAAAAAAKPFVLLSGDEANSQAQALVALAWEDVGLRERLAATAGKEGGEEDNDEVSLFDCGGDLETVLMLSWWYRYRGHRVSMYDIIENPTRRGQSRLFSKKV</sequence>
<evidence type="ECO:0000259" key="3">
    <source>
        <dbReference type="Pfam" id="PF00668"/>
    </source>
</evidence>
<protein>
    <submittedName>
        <fullName evidence="4">Nonribosomal peptide synthetase</fullName>
    </submittedName>
</protein>
<feature type="region of interest" description="Disordered" evidence="2">
    <location>
        <begin position="256"/>
        <end position="285"/>
    </location>
</feature>
<dbReference type="EMBL" id="JAQQWM010000004">
    <property type="protein sequence ID" value="KAK8068585.1"/>
    <property type="molecule type" value="Genomic_DNA"/>
</dbReference>
<dbReference type="Gene3D" id="3.30.559.10">
    <property type="entry name" value="Chloramphenicol acetyltransferase-like domain"/>
    <property type="match status" value="2"/>
</dbReference>
<reference evidence="4 5" key="1">
    <citation type="submission" date="2023-01" db="EMBL/GenBank/DDBJ databases">
        <title>Analysis of 21 Apiospora genomes using comparative genomics revels a genus with tremendous synthesis potential of carbohydrate active enzymes and secondary metabolites.</title>
        <authorList>
            <person name="Sorensen T."/>
        </authorList>
    </citation>
    <scope>NUCLEOTIDE SEQUENCE [LARGE SCALE GENOMIC DNA]</scope>
    <source>
        <strain evidence="4 5">CBS 83171</strain>
    </source>
</reference>
<proteinExistence type="inferred from homology"/>
<feature type="domain" description="Condensation" evidence="3">
    <location>
        <begin position="330"/>
        <end position="772"/>
    </location>
</feature>
<accession>A0ABR1VED6</accession>
<comment type="similarity">
    <text evidence="1">Belongs to the NRP synthetase family.</text>
</comment>
<evidence type="ECO:0000313" key="4">
    <source>
        <dbReference type="EMBL" id="KAK8068585.1"/>
    </source>
</evidence>
<evidence type="ECO:0000256" key="1">
    <source>
        <dbReference type="ARBA" id="ARBA00029454"/>
    </source>
</evidence>
<dbReference type="SUPFAM" id="SSF52777">
    <property type="entry name" value="CoA-dependent acyltransferases"/>
    <property type="match status" value="3"/>
</dbReference>
<organism evidence="4 5">
    <name type="scientific">Apiospora saccharicola</name>
    <dbReference type="NCBI Taxonomy" id="335842"/>
    <lineage>
        <taxon>Eukaryota</taxon>
        <taxon>Fungi</taxon>
        <taxon>Dikarya</taxon>
        <taxon>Ascomycota</taxon>
        <taxon>Pezizomycotina</taxon>
        <taxon>Sordariomycetes</taxon>
        <taxon>Xylariomycetidae</taxon>
        <taxon>Amphisphaeriales</taxon>
        <taxon>Apiosporaceae</taxon>
        <taxon>Apiospora</taxon>
    </lineage>
</organism>
<feature type="region of interest" description="Disordered" evidence="2">
    <location>
        <begin position="504"/>
        <end position="525"/>
    </location>
</feature>
<evidence type="ECO:0000313" key="5">
    <source>
        <dbReference type="Proteomes" id="UP001446871"/>
    </source>
</evidence>
<dbReference type="InterPro" id="IPR023213">
    <property type="entry name" value="CAT-like_dom_sf"/>
</dbReference>
<dbReference type="Pfam" id="PF00668">
    <property type="entry name" value="Condensation"/>
    <property type="match status" value="1"/>
</dbReference>
<feature type="region of interest" description="Disordered" evidence="2">
    <location>
        <begin position="851"/>
        <end position="880"/>
    </location>
</feature>
<feature type="compositionally biased region" description="Polar residues" evidence="2">
    <location>
        <begin position="263"/>
        <end position="284"/>
    </location>
</feature>
<dbReference type="InterPro" id="IPR001242">
    <property type="entry name" value="Condensation_dom"/>
</dbReference>
<gene>
    <name evidence="4" type="ORF">PG996_007697</name>
</gene>
<evidence type="ECO:0000256" key="2">
    <source>
        <dbReference type="SAM" id="MobiDB-lite"/>
    </source>
</evidence>
<name>A0ABR1VED6_9PEZI</name>